<dbReference type="SUPFAM" id="SSF46785">
    <property type="entry name" value="Winged helix' DNA-binding domain"/>
    <property type="match status" value="1"/>
</dbReference>
<dbReference type="EMBL" id="CP070499">
    <property type="protein sequence ID" value="QSB13874.1"/>
    <property type="molecule type" value="Genomic_DNA"/>
</dbReference>
<name>A0A895Y826_9ACTN</name>
<gene>
    <name evidence="1" type="ORF">JQS43_20330</name>
</gene>
<evidence type="ECO:0000313" key="1">
    <source>
        <dbReference type="EMBL" id="QSB13874.1"/>
    </source>
</evidence>
<evidence type="ECO:0000313" key="2">
    <source>
        <dbReference type="Proteomes" id="UP000662857"/>
    </source>
</evidence>
<dbReference type="Proteomes" id="UP000662857">
    <property type="component" value="Chromosome"/>
</dbReference>
<accession>A0A895Y826</accession>
<dbReference type="RefSeq" id="WP_239675986.1">
    <property type="nucleotide sequence ID" value="NZ_CP070499.1"/>
</dbReference>
<keyword evidence="2" id="KW-1185">Reference proteome</keyword>
<dbReference type="KEGG" id="nhy:JQS43_20330"/>
<organism evidence="1 2">
    <name type="scientific">Natronosporangium hydrolyticum</name>
    <dbReference type="NCBI Taxonomy" id="2811111"/>
    <lineage>
        <taxon>Bacteria</taxon>
        <taxon>Bacillati</taxon>
        <taxon>Actinomycetota</taxon>
        <taxon>Actinomycetes</taxon>
        <taxon>Micromonosporales</taxon>
        <taxon>Micromonosporaceae</taxon>
        <taxon>Natronosporangium</taxon>
    </lineage>
</organism>
<dbReference type="InterPro" id="IPR036390">
    <property type="entry name" value="WH_DNA-bd_sf"/>
</dbReference>
<sequence>MTVRELARLARVAPGTVSKVLRTLDDAGVLARSERAGRFEQVYKRHLVERWVQDYTFVKANRVGWYLAPRGLQSVLDEVAGAGARVAVTGSYAAQRLLPRSTVPLTAMTQLALYVSDIESAAGALELVETTPPSANVLLAQPYDVELLSTRNDTGGDLVSVGPGQTVADLLTMPGRARQEAEQLMDALASEDRGWR</sequence>
<protein>
    <submittedName>
        <fullName evidence="1">Uncharacterized protein</fullName>
    </submittedName>
</protein>
<reference evidence="1" key="1">
    <citation type="submission" date="2021-02" db="EMBL/GenBank/DDBJ databases">
        <title>Natrosporangium hydrolyticum gen. nov., sp. nov, a haloalkaliphilic actinobacterium from a soda solonchak soil.</title>
        <authorList>
            <person name="Sorokin D.Y."/>
            <person name="Khijniak T.V."/>
            <person name="Zakharycheva A.P."/>
            <person name="Boueva O.V."/>
            <person name="Ariskina E.V."/>
            <person name="Hahnke R.L."/>
            <person name="Bunk B."/>
            <person name="Sproer C."/>
            <person name="Schumann P."/>
            <person name="Evtushenko L.I."/>
            <person name="Kublanov I.V."/>
        </authorList>
    </citation>
    <scope>NUCLEOTIDE SEQUENCE</scope>
    <source>
        <strain evidence="1">DSM 106523</strain>
    </source>
</reference>
<dbReference type="AlphaFoldDB" id="A0A895Y826"/>
<proteinExistence type="predicted"/>